<sequence>MQEKTLFLKIFQPFAQYRNPFTFYYAQTYPLPPKSTIIGMLQNACDDWYGNKKLENWWNLKVSVHGGFESVFWNYQSLIKGELGLNSNGVWINRNDGKLMGNMWLPLYGEGIVSQRTPVYQQELFNGHLYIFIRGDEQMIDCIKKSLERPKKVLSLGRSEDVIFIENVKELEPEKKIVEKTIWLTFPTYIIDEIKLKNKKYPVYSIPIKVVFKNRKWDKII</sequence>
<dbReference type="NCBIfam" id="TIGR02593">
    <property type="entry name" value="CRISPR_cas5"/>
    <property type="match status" value="1"/>
</dbReference>
<protein>
    <submittedName>
        <fullName evidence="2">Type I-B CRISPR-associated protein Cas5</fullName>
    </submittedName>
</protein>
<dbReference type="EMBL" id="PNJD01000046">
    <property type="protein sequence ID" value="PMP98069.1"/>
    <property type="molecule type" value="Genomic_DNA"/>
</dbReference>
<dbReference type="Proteomes" id="UP000235619">
    <property type="component" value="Unassembled WGS sequence"/>
</dbReference>
<dbReference type="InterPro" id="IPR013337">
    <property type="entry name" value="CRISPR-assoc_prot_Cas5_Tneap"/>
</dbReference>
<gene>
    <name evidence="2" type="primary">cas5b</name>
    <name evidence="2" type="ORF">C0169_00800</name>
</gene>
<accession>A0A2N7QGF5</accession>
<reference evidence="2 3" key="1">
    <citation type="submission" date="2018-01" db="EMBL/GenBank/DDBJ databases">
        <title>Metagenomic assembled genomes from two thermal pools in the Uzon Caldera, Kamchatka, Russia.</title>
        <authorList>
            <person name="Wilkins L."/>
            <person name="Ettinger C."/>
        </authorList>
    </citation>
    <scope>NUCLEOTIDE SEQUENCE [LARGE SCALE GENOMIC DNA]</scope>
    <source>
        <strain evidence="2">ARK-04</strain>
    </source>
</reference>
<dbReference type="AlphaFoldDB" id="A0A2N7QGF5"/>
<evidence type="ECO:0000256" key="1">
    <source>
        <dbReference type="ARBA" id="ARBA00023118"/>
    </source>
</evidence>
<dbReference type="GO" id="GO:0051607">
    <property type="term" value="P:defense response to virus"/>
    <property type="evidence" value="ECO:0007669"/>
    <property type="project" value="UniProtKB-KW"/>
</dbReference>
<proteinExistence type="predicted"/>
<dbReference type="InterPro" id="IPR021124">
    <property type="entry name" value="CRISPR-assoc_prot_Cas5"/>
</dbReference>
<dbReference type="GO" id="GO:0043571">
    <property type="term" value="P:maintenance of CRISPR repeat elements"/>
    <property type="evidence" value="ECO:0007669"/>
    <property type="project" value="InterPro"/>
</dbReference>
<dbReference type="InterPro" id="IPR013422">
    <property type="entry name" value="CRISPR-assoc_prot_Cas5_N"/>
</dbReference>
<dbReference type="Pfam" id="PF09704">
    <property type="entry name" value="Cas_Cas5d"/>
    <property type="match status" value="1"/>
</dbReference>
<organism evidence="2 3">
    <name type="scientific">Thermodesulfobacterium geofontis</name>
    <dbReference type="NCBI Taxonomy" id="1295609"/>
    <lineage>
        <taxon>Bacteria</taxon>
        <taxon>Pseudomonadati</taxon>
        <taxon>Thermodesulfobacteriota</taxon>
        <taxon>Thermodesulfobacteria</taxon>
        <taxon>Thermodesulfobacteriales</taxon>
        <taxon>Thermodesulfobacteriaceae</taxon>
        <taxon>Thermodesulfobacterium</taxon>
    </lineage>
</organism>
<dbReference type="NCBIfam" id="TIGR01895">
    <property type="entry name" value="cas_Cas5t"/>
    <property type="match status" value="1"/>
</dbReference>
<dbReference type="Gene3D" id="3.30.70.2660">
    <property type="match status" value="1"/>
</dbReference>
<evidence type="ECO:0000313" key="3">
    <source>
        <dbReference type="Proteomes" id="UP000235619"/>
    </source>
</evidence>
<comment type="caution">
    <text evidence="2">The sequence shown here is derived from an EMBL/GenBank/DDBJ whole genome shotgun (WGS) entry which is preliminary data.</text>
</comment>
<keyword evidence="1" id="KW-0051">Antiviral defense</keyword>
<name>A0A2N7QGF5_9BACT</name>
<evidence type="ECO:0000313" key="2">
    <source>
        <dbReference type="EMBL" id="PMP98069.1"/>
    </source>
</evidence>